<protein>
    <submittedName>
        <fullName evidence="2">5836_t:CDS:1</fullName>
    </submittedName>
</protein>
<gene>
    <name evidence="2" type="ORF">AMORRO_LOCUS8068</name>
</gene>
<keyword evidence="3" id="KW-1185">Reference proteome</keyword>
<evidence type="ECO:0000256" key="1">
    <source>
        <dbReference type="SAM" id="MobiDB-lite"/>
    </source>
</evidence>
<name>A0A9N9GK11_9GLOM</name>
<dbReference type="OrthoDB" id="2435380at2759"/>
<dbReference type="AlphaFoldDB" id="A0A9N9GK11"/>
<feature type="compositionally biased region" description="Basic and acidic residues" evidence="1">
    <location>
        <begin position="39"/>
        <end position="50"/>
    </location>
</feature>
<evidence type="ECO:0000313" key="2">
    <source>
        <dbReference type="EMBL" id="CAG8607547.1"/>
    </source>
</evidence>
<accession>A0A9N9GK11</accession>
<organism evidence="2 3">
    <name type="scientific">Acaulospora morrowiae</name>
    <dbReference type="NCBI Taxonomy" id="94023"/>
    <lineage>
        <taxon>Eukaryota</taxon>
        <taxon>Fungi</taxon>
        <taxon>Fungi incertae sedis</taxon>
        <taxon>Mucoromycota</taxon>
        <taxon>Glomeromycotina</taxon>
        <taxon>Glomeromycetes</taxon>
        <taxon>Diversisporales</taxon>
        <taxon>Acaulosporaceae</taxon>
        <taxon>Acaulospora</taxon>
    </lineage>
</organism>
<evidence type="ECO:0000313" key="3">
    <source>
        <dbReference type="Proteomes" id="UP000789342"/>
    </source>
</evidence>
<dbReference type="Proteomes" id="UP000789342">
    <property type="component" value="Unassembled WGS sequence"/>
</dbReference>
<sequence>MGVDKRKDVSSSDSESKRLKIDEEKSMELKPNSSGSKQRQPDSRDEEEPKSLSNVNNRFEKRCWDPCNIYIFGAPGMGKIFWTSIVFPDAYKKLTDDDWK</sequence>
<reference evidence="2" key="1">
    <citation type="submission" date="2021-06" db="EMBL/GenBank/DDBJ databases">
        <authorList>
            <person name="Kallberg Y."/>
            <person name="Tangrot J."/>
            <person name="Rosling A."/>
        </authorList>
    </citation>
    <scope>NUCLEOTIDE SEQUENCE</scope>
    <source>
        <strain evidence="2">CL551</strain>
    </source>
</reference>
<comment type="caution">
    <text evidence="2">The sequence shown here is derived from an EMBL/GenBank/DDBJ whole genome shotgun (WGS) entry which is preliminary data.</text>
</comment>
<feature type="compositionally biased region" description="Basic and acidic residues" evidence="1">
    <location>
        <begin position="1"/>
        <end position="28"/>
    </location>
</feature>
<proteinExistence type="predicted"/>
<dbReference type="EMBL" id="CAJVPV010006615">
    <property type="protein sequence ID" value="CAG8607547.1"/>
    <property type="molecule type" value="Genomic_DNA"/>
</dbReference>
<feature type="region of interest" description="Disordered" evidence="1">
    <location>
        <begin position="1"/>
        <end position="55"/>
    </location>
</feature>